<dbReference type="GO" id="GO:1904680">
    <property type="term" value="F:peptide transmembrane transporter activity"/>
    <property type="evidence" value="ECO:0007669"/>
    <property type="project" value="TreeGrafter"/>
</dbReference>
<dbReference type="Proteomes" id="UP000315842">
    <property type="component" value="Unassembled WGS sequence"/>
</dbReference>
<dbReference type="PANTHER" id="PTHR30290:SF65">
    <property type="entry name" value="MONOACYL PHOSPHATIDYLINOSITOL TETRAMANNOSIDE-BINDING PROTEIN LPQW-RELATED"/>
    <property type="match status" value="1"/>
</dbReference>
<accession>A0A4Y3K7F4</accession>
<dbReference type="GO" id="GO:0015833">
    <property type="term" value="P:peptide transport"/>
    <property type="evidence" value="ECO:0007669"/>
    <property type="project" value="TreeGrafter"/>
</dbReference>
<dbReference type="Gene3D" id="3.40.190.10">
    <property type="entry name" value="Periplasmic binding protein-like II"/>
    <property type="match status" value="1"/>
</dbReference>
<dbReference type="RefSeq" id="WP_141318152.1">
    <property type="nucleotide sequence ID" value="NZ_BJLP01000003.1"/>
</dbReference>
<gene>
    <name evidence="2" type="ORF">CUD01_03260</name>
</gene>
<dbReference type="AlphaFoldDB" id="A0A4Y3K7F4"/>
<dbReference type="EMBL" id="BJLP01000003">
    <property type="protein sequence ID" value="GEA79882.1"/>
    <property type="molecule type" value="Genomic_DNA"/>
</dbReference>
<dbReference type="InterPro" id="IPR039424">
    <property type="entry name" value="SBP_5"/>
</dbReference>
<evidence type="ECO:0000259" key="1">
    <source>
        <dbReference type="Pfam" id="PF00496"/>
    </source>
</evidence>
<sequence length="605" mass="61424">MTHAAQGRAAGRRGGGRRTLLAALLGGTVALVPLACSSSPEPGPDRSRDVVVSVGAPFGSLNAGTSQGRLPGSVLVRGLVQDGFVSLDAAGVAVPDAAFGTVEKTADDPLTVRYTIGPDARWSDGTPVTAADLLLEWAARSGALDEVAPELGDDGEIVNGDALDAGVAFAATSRALVHVQAVPAVDDEGRVTLVYAQPVADWQVALDVNLPAHVLGRTALGVEDAQEAAAAVVAAVTAPAGHHDDLVAVSRAWRTGFDTDALAASTADAVTTGPYALASVTASAVELVRNERYAGSRPARFDSVRVRTDQHPLDQVSSLEAGDVDVVAPVATPDVRDALVDAEARVVTGGDAAWQLVARAGGTGPFAGDDAPTVRGALWSTVPREQVVDEVVAPLWPEAVVDTAVLATVGDGAGGPVATAQPDAPAAAARLADAGVRTPVAVRVLVSTTDPLREQTLALLTDSARTAGFEVTASTADPATALWAEPDAWDVALVPTVQDELPVASLVGRWGTDGTANVTAWSDAATDAALAALAAQTDPARLAAGQATLAARLVEAGAVLPLVHAPALTATRSAPVARTPQVGEVPLLRLSRADLTDWWSWAAQG</sequence>
<comment type="caution">
    <text evidence="2">The sequence shown here is derived from an EMBL/GenBank/DDBJ whole genome shotgun (WGS) entry which is preliminary data.</text>
</comment>
<keyword evidence="3" id="KW-1185">Reference proteome</keyword>
<evidence type="ECO:0000313" key="2">
    <source>
        <dbReference type="EMBL" id="GEA79882.1"/>
    </source>
</evidence>
<evidence type="ECO:0000313" key="3">
    <source>
        <dbReference type="Proteomes" id="UP000315842"/>
    </source>
</evidence>
<proteinExistence type="predicted"/>
<dbReference type="PANTHER" id="PTHR30290">
    <property type="entry name" value="PERIPLASMIC BINDING COMPONENT OF ABC TRANSPORTER"/>
    <property type="match status" value="1"/>
</dbReference>
<dbReference type="Gene3D" id="3.10.105.10">
    <property type="entry name" value="Dipeptide-binding Protein, Domain 3"/>
    <property type="match status" value="1"/>
</dbReference>
<dbReference type="Pfam" id="PF00496">
    <property type="entry name" value="SBP_bac_5"/>
    <property type="match status" value="1"/>
</dbReference>
<name>A0A4Y3K7F4_CELUD</name>
<dbReference type="SUPFAM" id="SSF53850">
    <property type="entry name" value="Periplasmic binding protein-like II"/>
    <property type="match status" value="1"/>
</dbReference>
<organism evidence="2 3">
    <name type="scientific">Cellulomonas uda</name>
    <dbReference type="NCBI Taxonomy" id="1714"/>
    <lineage>
        <taxon>Bacteria</taxon>
        <taxon>Bacillati</taxon>
        <taxon>Actinomycetota</taxon>
        <taxon>Actinomycetes</taxon>
        <taxon>Micrococcales</taxon>
        <taxon>Cellulomonadaceae</taxon>
        <taxon>Cellulomonas</taxon>
    </lineage>
</organism>
<dbReference type="InterPro" id="IPR000914">
    <property type="entry name" value="SBP_5_dom"/>
</dbReference>
<protein>
    <recommendedName>
        <fullName evidence="1">Solute-binding protein family 5 domain-containing protein</fullName>
    </recommendedName>
</protein>
<feature type="domain" description="Solute-binding protein family 5" evidence="1">
    <location>
        <begin position="104"/>
        <end position="497"/>
    </location>
</feature>
<reference evidence="2 3" key="1">
    <citation type="submission" date="2019-06" db="EMBL/GenBank/DDBJ databases">
        <title>Whole genome shotgun sequence of Cellulomonas uda NBRC 3747.</title>
        <authorList>
            <person name="Hosoyama A."/>
            <person name="Uohara A."/>
            <person name="Ohji S."/>
            <person name="Ichikawa N."/>
        </authorList>
    </citation>
    <scope>NUCLEOTIDE SEQUENCE [LARGE SCALE GENOMIC DNA]</scope>
    <source>
        <strain evidence="2 3">NBRC 3747</strain>
    </source>
</reference>